<evidence type="ECO:0000259" key="3">
    <source>
        <dbReference type="Pfam" id="PF13360"/>
    </source>
</evidence>
<comment type="caution">
    <text evidence="4">The sequence shown here is derived from an EMBL/GenBank/DDBJ whole genome shotgun (WGS) entry which is preliminary data.</text>
</comment>
<feature type="chain" id="PRO_5001476132" evidence="1">
    <location>
        <begin position="23"/>
        <end position="621"/>
    </location>
</feature>
<name>A0A015SUM1_BACFG</name>
<sequence>MNRRLSIFVIILFFLLPVAARAQVTGSFRFAQLTDIHLNPNNPKPTEDLKRSVEQINATPGVDFVLVTGDLTEEGDRTTMLVVKSILDQLKVKYYVIPGNHETKWSDSGCTAFSEIFGGERFKFEHKGFLFLGFNSGPLMRMAYGHVVPQDITWMKQEMDKVGKDKPVILVTHYPMQDGDVDNWYDVTDAVRPYNIRTFIGGHYHRNRFLSYDGIPGILTRSNLRDKNGASGYSIFDITPDSIITYEQRMDEPMKRWTALSLTKSYYNRTGKAVKYPSFSVNKEYPQVKIGWQVQTGVGIYCSPALWKGRVYVGDDLGFLTCYTLKEGRKLWSFQSGKRIVGTPAATDGIVVFGSADHNIYGLDAVTGKERWRITVAQPVLGAVTIEKGIAYIGGSDSTFRAIRIKNGKVVWTYTGIKGYIETKPLVEGDKVIFGAWDNTLYALNKSNGKELWKWTGGLTRMHFSPAAVWPVAAHGKVFITDPQRAMTAISLKTGKTVWRTFQSMVRETIGLSANKNQIYSKTMNDSIVCYSTISDTPKEIWASNVGFGYEHAPSMQMEKDGIVFSSTKEGLIFALDASTGQVLWKHKIGNSLINTVLPISRHQVLFTATSGETGLLEWKE</sequence>
<feature type="signal peptide" evidence="1">
    <location>
        <begin position="1"/>
        <end position="22"/>
    </location>
</feature>
<evidence type="ECO:0000313" key="5">
    <source>
        <dbReference type="Proteomes" id="UP000020529"/>
    </source>
</evidence>
<dbReference type="SUPFAM" id="SSF56300">
    <property type="entry name" value="Metallo-dependent phosphatases"/>
    <property type="match status" value="1"/>
</dbReference>
<dbReference type="GO" id="GO:0016787">
    <property type="term" value="F:hydrolase activity"/>
    <property type="evidence" value="ECO:0007669"/>
    <property type="project" value="InterPro"/>
</dbReference>
<dbReference type="InterPro" id="IPR018391">
    <property type="entry name" value="PQQ_b-propeller_rpt"/>
</dbReference>
<feature type="domain" description="Pyrrolo-quinoline quinone repeat" evidence="3">
    <location>
        <begin position="536"/>
        <end position="613"/>
    </location>
</feature>
<feature type="domain" description="Pyrrolo-quinoline quinone repeat" evidence="3">
    <location>
        <begin position="322"/>
        <end position="528"/>
    </location>
</feature>
<dbReference type="AlphaFoldDB" id="A0A015SUM1"/>
<feature type="domain" description="Calcineurin-like phosphoesterase" evidence="2">
    <location>
        <begin position="28"/>
        <end position="206"/>
    </location>
</feature>
<evidence type="ECO:0000256" key="1">
    <source>
        <dbReference type="SAM" id="SignalP"/>
    </source>
</evidence>
<keyword evidence="1" id="KW-0732">Signal</keyword>
<proteinExistence type="predicted"/>
<dbReference type="Gene3D" id="2.130.10.10">
    <property type="entry name" value="YVTN repeat-like/Quinoprotein amine dehydrogenase"/>
    <property type="match status" value="1"/>
</dbReference>
<dbReference type="InterPro" id="IPR002372">
    <property type="entry name" value="PQQ_rpt_dom"/>
</dbReference>
<evidence type="ECO:0000313" key="4">
    <source>
        <dbReference type="EMBL" id="EXY75874.1"/>
    </source>
</evidence>
<dbReference type="InterPro" id="IPR015943">
    <property type="entry name" value="WD40/YVTN_repeat-like_dom_sf"/>
</dbReference>
<organism evidence="4 5">
    <name type="scientific">Bacteroides fragilis str. 3988T(B)14</name>
    <dbReference type="NCBI Taxonomy" id="1339315"/>
    <lineage>
        <taxon>Bacteria</taxon>
        <taxon>Pseudomonadati</taxon>
        <taxon>Bacteroidota</taxon>
        <taxon>Bacteroidia</taxon>
        <taxon>Bacteroidales</taxon>
        <taxon>Bacteroidaceae</taxon>
        <taxon>Bacteroides</taxon>
    </lineage>
</organism>
<dbReference type="InterPro" id="IPR011047">
    <property type="entry name" value="Quinoprotein_ADH-like_sf"/>
</dbReference>
<dbReference type="Gene3D" id="2.40.10.480">
    <property type="match status" value="1"/>
</dbReference>
<dbReference type="InterPro" id="IPR004843">
    <property type="entry name" value="Calcineurin-like_PHP"/>
</dbReference>
<evidence type="ECO:0000259" key="2">
    <source>
        <dbReference type="Pfam" id="PF00149"/>
    </source>
</evidence>
<dbReference type="Proteomes" id="UP000020529">
    <property type="component" value="Unassembled WGS sequence"/>
</dbReference>
<dbReference type="PANTHER" id="PTHR34512:SF30">
    <property type="entry name" value="OUTER MEMBRANE PROTEIN ASSEMBLY FACTOR BAMB"/>
    <property type="match status" value="1"/>
</dbReference>
<gene>
    <name evidence="4" type="ORF">M124_0322</name>
</gene>
<dbReference type="EMBL" id="JGCY01000222">
    <property type="protein sequence ID" value="EXY75874.1"/>
    <property type="molecule type" value="Genomic_DNA"/>
</dbReference>
<dbReference type="RefSeq" id="WP_022348422.1">
    <property type="nucleotide sequence ID" value="NZ_JGCY01000222.1"/>
</dbReference>
<dbReference type="Pfam" id="PF13360">
    <property type="entry name" value="PQQ_2"/>
    <property type="match status" value="2"/>
</dbReference>
<dbReference type="PATRIC" id="fig|1339315.3.peg.1140"/>
<dbReference type="Pfam" id="PF00149">
    <property type="entry name" value="Metallophos"/>
    <property type="match status" value="1"/>
</dbReference>
<dbReference type="SMART" id="SM00564">
    <property type="entry name" value="PQQ"/>
    <property type="match status" value="6"/>
</dbReference>
<dbReference type="Gene3D" id="3.60.21.10">
    <property type="match status" value="1"/>
</dbReference>
<reference evidence="4 5" key="1">
    <citation type="submission" date="2014-02" db="EMBL/GenBank/DDBJ databases">
        <authorList>
            <person name="Sears C."/>
            <person name="Carroll K."/>
            <person name="Sack B.R."/>
            <person name="Qadri F."/>
            <person name="Myers L.L."/>
            <person name="Chung G.-T."/>
            <person name="Escheverria P."/>
            <person name="Fraser C.M."/>
            <person name="Sadzewicz L."/>
            <person name="Shefchek K.A."/>
            <person name="Tallon L."/>
            <person name="Das S.P."/>
            <person name="Daugherty S."/>
            <person name="Mongodin E.F."/>
        </authorList>
    </citation>
    <scope>NUCLEOTIDE SEQUENCE [LARGE SCALE GENOMIC DNA]</scope>
    <source>
        <strain evidence="5">3988T(B)14</strain>
    </source>
</reference>
<accession>A0A015SUM1</accession>
<dbReference type="SUPFAM" id="SSF50998">
    <property type="entry name" value="Quinoprotein alcohol dehydrogenase-like"/>
    <property type="match status" value="1"/>
</dbReference>
<dbReference type="PANTHER" id="PTHR34512">
    <property type="entry name" value="CELL SURFACE PROTEIN"/>
    <property type="match status" value="1"/>
</dbReference>
<dbReference type="InterPro" id="IPR029052">
    <property type="entry name" value="Metallo-depent_PP-like"/>
</dbReference>
<protein>
    <submittedName>
        <fullName evidence="4">Calcineurin-like phosphoesterase family protein</fullName>
    </submittedName>
</protein>